<dbReference type="AlphaFoldDB" id="A0A3Q9KUR2"/>
<gene>
    <name evidence="4" type="ORF">ELQ87_21235</name>
</gene>
<accession>A0A3Q9KUR2</accession>
<feature type="compositionally biased region" description="Low complexity" evidence="1">
    <location>
        <begin position="240"/>
        <end position="291"/>
    </location>
</feature>
<feature type="compositionally biased region" description="Pro residues" evidence="1">
    <location>
        <begin position="133"/>
        <end position="152"/>
    </location>
</feature>
<feature type="transmembrane region" description="Helical" evidence="2">
    <location>
        <begin position="203"/>
        <end position="223"/>
    </location>
</feature>
<dbReference type="RefSeq" id="WP_127179306.1">
    <property type="nucleotide sequence ID" value="NZ_CP029078.1"/>
</dbReference>
<sequence>MDMGEGERSSPLIPVVIGSDGTAVVDGEPVPVMGGESVDVAILDTLHGYARNRNTPVTASISDPVSGSVAIVEVAPDGSSRLVEQREEPATEREEPATAVLPAVEATPPTPTPTTPTPPAATPVPSTAAPAAPAAPVPPVTTPGPSPVPPAPTGRSGSVGSVGAVEGPEPVRDAAGRGRPARGPVSGQSDDEYQGPSLLKQPLVIGAVAVVVALLVVVPLIALGSDSGGGRDQAAGTVEATTPTTPEPTPSESASVTSSPSASPSVSSSASPSASKSASPKPSRSPSTAPAAPNPRPTAGDADQSDIPTGTVVLKNKKWSLCLDLPGTGKGKKDQRVRDGACVTSSADNQRWTLAKSSSGQGTRGADLYLIRNVKDGLCLDLPYYEGRRASTPVSEFTCDGTDHDNQLWWFDKRANGTYWVRNQKSGDLCLDVARADKATAHAGLTIFGCSDLDDHQWRFVKV</sequence>
<dbReference type="EMBL" id="CP034687">
    <property type="protein sequence ID" value="AZS86493.1"/>
    <property type="molecule type" value="Genomic_DNA"/>
</dbReference>
<dbReference type="Pfam" id="PF14200">
    <property type="entry name" value="RicinB_lectin_2"/>
    <property type="match status" value="1"/>
</dbReference>
<evidence type="ECO:0000259" key="3">
    <source>
        <dbReference type="SMART" id="SM00458"/>
    </source>
</evidence>
<dbReference type="PRINTS" id="PR01217">
    <property type="entry name" value="PRICHEXTENSN"/>
</dbReference>
<protein>
    <recommendedName>
        <fullName evidence="3">Ricin B lectin domain-containing protein</fullName>
    </recommendedName>
</protein>
<dbReference type="SMART" id="SM00458">
    <property type="entry name" value="RICIN"/>
    <property type="match status" value="1"/>
</dbReference>
<feature type="compositionally biased region" description="Pro residues" evidence="1">
    <location>
        <begin position="108"/>
        <end position="122"/>
    </location>
</feature>
<dbReference type="KEGG" id="sgd:ELQ87_21235"/>
<dbReference type="InterPro" id="IPR035992">
    <property type="entry name" value="Ricin_B-like_lectins"/>
</dbReference>
<dbReference type="OrthoDB" id="3444343at2"/>
<evidence type="ECO:0000313" key="4">
    <source>
        <dbReference type="EMBL" id="AZS86493.1"/>
    </source>
</evidence>
<reference evidence="4 5" key="1">
    <citation type="submission" date="2018-12" db="EMBL/GenBank/DDBJ databases">
        <title>Streptomyces griseoviridis F1-27 complete genome.</title>
        <authorList>
            <person name="Mariita R.M."/>
            <person name="Sello J.K."/>
        </authorList>
    </citation>
    <scope>NUCLEOTIDE SEQUENCE [LARGE SCALE GENOMIC DNA]</scope>
    <source>
        <strain evidence="4 5">F1-27</strain>
    </source>
</reference>
<feature type="compositionally biased region" description="Basic and acidic residues" evidence="1">
    <location>
        <begin position="83"/>
        <end position="96"/>
    </location>
</feature>
<feature type="region of interest" description="Disordered" evidence="1">
    <location>
        <begin position="78"/>
        <end position="194"/>
    </location>
</feature>
<keyword evidence="2" id="KW-1133">Transmembrane helix</keyword>
<keyword evidence="2" id="KW-0472">Membrane</keyword>
<feature type="region of interest" description="Disordered" evidence="1">
    <location>
        <begin position="223"/>
        <end position="308"/>
    </location>
</feature>
<feature type="domain" description="Ricin B lectin" evidence="3">
    <location>
        <begin position="309"/>
        <end position="461"/>
    </location>
</feature>
<proteinExistence type="predicted"/>
<name>A0A3Q9KUR2_STRGD</name>
<evidence type="ECO:0000313" key="5">
    <source>
        <dbReference type="Proteomes" id="UP000271291"/>
    </source>
</evidence>
<dbReference type="CDD" id="cd00161">
    <property type="entry name" value="beta-trefoil_Ricin-like"/>
    <property type="match status" value="1"/>
</dbReference>
<dbReference type="Proteomes" id="UP000271291">
    <property type="component" value="Chromosome"/>
</dbReference>
<dbReference type="InterPro" id="IPR000772">
    <property type="entry name" value="Ricin_B_lectin"/>
</dbReference>
<keyword evidence="2" id="KW-0812">Transmembrane</keyword>
<dbReference type="SUPFAM" id="SSF50370">
    <property type="entry name" value="Ricin B-like lectins"/>
    <property type="match status" value="1"/>
</dbReference>
<feature type="compositionally biased region" description="Low complexity" evidence="1">
    <location>
        <begin position="123"/>
        <end position="132"/>
    </location>
</feature>
<evidence type="ECO:0000256" key="2">
    <source>
        <dbReference type="SAM" id="Phobius"/>
    </source>
</evidence>
<dbReference type="PROSITE" id="PS50231">
    <property type="entry name" value="RICIN_B_LECTIN"/>
    <property type="match status" value="1"/>
</dbReference>
<feature type="compositionally biased region" description="Low complexity" evidence="1">
    <location>
        <begin position="97"/>
        <end position="107"/>
    </location>
</feature>
<evidence type="ECO:0000256" key="1">
    <source>
        <dbReference type="SAM" id="MobiDB-lite"/>
    </source>
</evidence>
<dbReference type="Gene3D" id="2.80.10.50">
    <property type="match status" value="1"/>
</dbReference>
<organism evidence="4 5">
    <name type="scientific">Streptomyces griseoviridis</name>
    <dbReference type="NCBI Taxonomy" id="45398"/>
    <lineage>
        <taxon>Bacteria</taxon>
        <taxon>Bacillati</taxon>
        <taxon>Actinomycetota</taxon>
        <taxon>Actinomycetes</taxon>
        <taxon>Kitasatosporales</taxon>
        <taxon>Streptomycetaceae</taxon>
        <taxon>Streptomyces</taxon>
    </lineage>
</organism>
<feature type="compositionally biased region" description="Low complexity" evidence="1">
    <location>
        <begin position="156"/>
        <end position="168"/>
    </location>
</feature>